<dbReference type="Pfam" id="PF00439">
    <property type="entry name" value="Bromodomain"/>
    <property type="match status" value="2"/>
</dbReference>
<dbReference type="STRING" id="930990.A0A067MW95"/>
<feature type="compositionally biased region" description="Low complexity" evidence="3">
    <location>
        <begin position="275"/>
        <end position="288"/>
    </location>
</feature>
<dbReference type="FunCoup" id="A0A067MW95">
    <property type="interactions" value="652"/>
</dbReference>
<evidence type="ECO:0000259" key="5">
    <source>
        <dbReference type="PROSITE" id="PS51525"/>
    </source>
</evidence>
<feature type="domain" description="Bromo" evidence="4">
    <location>
        <begin position="156"/>
        <end position="242"/>
    </location>
</feature>
<dbReference type="PANTHER" id="PTHR22880:SF225">
    <property type="entry name" value="BROMODOMAIN-CONTAINING PROTEIN BET-1-RELATED"/>
    <property type="match status" value="1"/>
</dbReference>
<accession>A0A067MW95</accession>
<evidence type="ECO:0000259" key="4">
    <source>
        <dbReference type="PROSITE" id="PS50014"/>
    </source>
</evidence>
<sequence length="722" mass="78775">MLENPGLAPARDCSPASTPTSSSPTLDGTLDPAAAASHTPDLKFVNELDVAMSDDDAFDASVPHLASSASQDSDSTIMGADEHAKLADREQRPLAQLASAVSEAVAGDDERPAKRAKTEVADPVPTRHIASSSPQVAANLTPAQHKFAVTTMRQLKRLKDSSPFLCPVDFVELKIPHYPVIIKEPMDISTIEFKLALSNPSKPAMGNSTSNPRYFTADEFSADVRRIFNNCYVFNGPDHPISVMAKRLEIAFEKQIVNMPKATDVSVSPSPKPFTPKAAKAPKAASSAPRRLSAMALDTPVVPPQPPASANRLKRDVYASHLNPETPVAKPKAKSKTTTGLPSVLARPKPSAKPRVARDDGAQDQLRFCSKVLTELFKKQHWDFASPFYDPVDAKFVPDYYKIIKRPIDLTSMRKKLDAHAYPSAERFHADFQLLINNCFIYNAVGSPVRNAGQKLKDLFEEKWRALPPLRTLTPEPEEEPSEDERAVTIAMMENEIETMRDNLLALKAQKPPKKEKAKKSAPTPKPPKPSTSAPKPKPAAPAAPPKKKSVSKKKSEAYHENYDHEITYEQKTELSNAVQALEGARIGTLIEMIRQGLPHLTESGEEIELDIDQLPPPLFSKVWAFAVGRPLRAPKQPKVKKIGGKVGTATGGLKRKSMDEEVESEKIRKLEAQIALFDQPNTLGGTSHAMEDRSPLPQQTMDDSASSDSGSEGSDSGSESD</sequence>
<feature type="domain" description="Bromo" evidence="4">
    <location>
        <begin position="380"/>
        <end position="450"/>
    </location>
</feature>
<feature type="region of interest" description="Disordered" evidence="3">
    <location>
        <begin position="263"/>
        <end position="288"/>
    </location>
</feature>
<dbReference type="GO" id="GO:0005634">
    <property type="term" value="C:nucleus"/>
    <property type="evidence" value="ECO:0007669"/>
    <property type="project" value="TreeGrafter"/>
</dbReference>
<protein>
    <recommendedName>
        <fullName evidence="8">Bromo domain-containing protein</fullName>
    </recommendedName>
</protein>
<dbReference type="Proteomes" id="UP000027195">
    <property type="component" value="Unassembled WGS sequence"/>
</dbReference>
<dbReference type="SMART" id="SM00297">
    <property type="entry name" value="BROMO"/>
    <property type="match status" value="2"/>
</dbReference>
<dbReference type="AlphaFoldDB" id="A0A067MW95"/>
<evidence type="ECO:0000256" key="3">
    <source>
        <dbReference type="SAM" id="MobiDB-lite"/>
    </source>
</evidence>
<feature type="compositionally biased region" description="Low complexity" evidence="3">
    <location>
        <begin position="703"/>
        <end position="722"/>
    </location>
</feature>
<dbReference type="HOGENOM" id="CLU_001499_4_1_1"/>
<dbReference type="InterPro" id="IPR018359">
    <property type="entry name" value="Bromodomain_CS"/>
</dbReference>
<dbReference type="InterPro" id="IPR001487">
    <property type="entry name" value="Bromodomain"/>
</dbReference>
<evidence type="ECO:0000313" key="7">
    <source>
        <dbReference type="Proteomes" id="UP000027195"/>
    </source>
</evidence>
<feature type="domain" description="NET" evidence="5">
    <location>
        <begin position="557"/>
        <end position="638"/>
    </location>
</feature>
<dbReference type="GO" id="GO:0006338">
    <property type="term" value="P:chromatin remodeling"/>
    <property type="evidence" value="ECO:0007669"/>
    <property type="project" value="TreeGrafter"/>
</dbReference>
<evidence type="ECO:0000256" key="1">
    <source>
        <dbReference type="ARBA" id="ARBA00023117"/>
    </source>
</evidence>
<feature type="region of interest" description="Disordered" evidence="3">
    <location>
        <begin position="1"/>
        <end position="38"/>
    </location>
</feature>
<feature type="region of interest" description="Disordered" evidence="3">
    <location>
        <begin position="509"/>
        <end position="558"/>
    </location>
</feature>
<feature type="region of interest" description="Disordered" evidence="3">
    <location>
        <begin position="679"/>
        <end position="722"/>
    </location>
</feature>
<evidence type="ECO:0000256" key="2">
    <source>
        <dbReference type="PROSITE-ProRule" id="PRU00035"/>
    </source>
</evidence>
<dbReference type="GO" id="GO:0000785">
    <property type="term" value="C:chromatin"/>
    <property type="evidence" value="ECO:0007669"/>
    <property type="project" value="TreeGrafter"/>
</dbReference>
<keyword evidence="7" id="KW-1185">Reference proteome</keyword>
<dbReference type="Pfam" id="PF17035">
    <property type="entry name" value="BET"/>
    <property type="match status" value="1"/>
</dbReference>
<feature type="compositionally biased region" description="Low complexity" evidence="3">
    <location>
        <begin position="14"/>
        <end position="25"/>
    </location>
</feature>
<dbReference type="EMBL" id="KL198018">
    <property type="protein sequence ID" value="KDQ19854.1"/>
    <property type="molecule type" value="Genomic_DNA"/>
</dbReference>
<dbReference type="OrthoDB" id="784962at2759"/>
<name>A0A067MW95_BOTB1</name>
<dbReference type="SUPFAM" id="SSF47370">
    <property type="entry name" value="Bromodomain"/>
    <property type="match status" value="2"/>
</dbReference>
<evidence type="ECO:0008006" key="8">
    <source>
        <dbReference type="Google" id="ProtNLM"/>
    </source>
</evidence>
<dbReference type="InParanoid" id="A0A067MW95"/>
<keyword evidence="1 2" id="KW-0103">Bromodomain</keyword>
<organism evidence="6 7">
    <name type="scientific">Botryobasidium botryosum (strain FD-172 SS1)</name>
    <dbReference type="NCBI Taxonomy" id="930990"/>
    <lineage>
        <taxon>Eukaryota</taxon>
        <taxon>Fungi</taxon>
        <taxon>Dikarya</taxon>
        <taxon>Basidiomycota</taxon>
        <taxon>Agaricomycotina</taxon>
        <taxon>Agaricomycetes</taxon>
        <taxon>Cantharellales</taxon>
        <taxon>Botryobasidiaceae</taxon>
        <taxon>Botryobasidium</taxon>
    </lineage>
</organism>
<reference evidence="7" key="1">
    <citation type="journal article" date="2014" name="Proc. Natl. Acad. Sci. U.S.A.">
        <title>Extensive sampling of basidiomycete genomes demonstrates inadequacy of the white-rot/brown-rot paradigm for wood decay fungi.</title>
        <authorList>
            <person name="Riley R."/>
            <person name="Salamov A.A."/>
            <person name="Brown D.W."/>
            <person name="Nagy L.G."/>
            <person name="Floudas D."/>
            <person name="Held B.W."/>
            <person name="Levasseur A."/>
            <person name="Lombard V."/>
            <person name="Morin E."/>
            <person name="Otillar R."/>
            <person name="Lindquist E.A."/>
            <person name="Sun H."/>
            <person name="LaButti K.M."/>
            <person name="Schmutz J."/>
            <person name="Jabbour D."/>
            <person name="Luo H."/>
            <person name="Baker S.E."/>
            <person name="Pisabarro A.G."/>
            <person name="Walton J.D."/>
            <person name="Blanchette R.A."/>
            <person name="Henrissat B."/>
            <person name="Martin F."/>
            <person name="Cullen D."/>
            <person name="Hibbett D.S."/>
            <person name="Grigoriev I.V."/>
        </authorList>
    </citation>
    <scope>NUCLEOTIDE SEQUENCE [LARGE SCALE GENOMIC DNA]</scope>
    <source>
        <strain evidence="7">FD-172 SS1</strain>
    </source>
</reference>
<dbReference type="Gene3D" id="1.20.920.10">
    <property type="entry name" value="Bromodomain-like"/>
    <property type="match status" value="2"/>
</dbReference>
<dbReference type="PANTHER" id="PTHR22880">
    <property type="entry name" value="FALZ-RELATED BROMODOMAIN-CONTAINING PROTEINS"/>
    <property type="match status" value="1"/>
</dbReference>
<feature type="compositionally biased region" description="Basic residues" evidence="3">
    <location>
        <begin position="511"/>
        <end position="520"/>
    </location>
</feature>
<feature type="region of interest" description="Disordered" evidence="3">
    <location>
        <begin position="322"/>
        <end position="359"/>
    </location>
</feature>
<dbReference type="GO" id="GO:0006355">
    <property type="term" value="P:regulation of DNA-templated transcription"/>
    <property type="evidence" value="ECO:0007669"/>
    <property type="project" value="TreeGrafter"/>
</dbReference>
<dbReference type="PROSITE" id="PS00633">
    <property type="entry name" value="BROMODOMAIN_1"/>
    <property type="match status" value="1"/>
</dbReference>
<dbReference type="PRINTS" id="PR00503">
    <property type="entry name" value="BROMODOMAIN"/>
</dbReference>
<dbReference type="InterPro" id="IPR027353">
    <property type="entry name" value="NET_dom"/>
</dbReference>
<dbReference type="InterPro" id="IPR036427">
    <property type="entry name" value="Bromodomain-like_sf"/>
</dbReference>
<proteinExistence type="predicted"/>
<feature type="compositionally biased region" description="Pro residues" evidence="3">
    <location>
        <begin position="524"/>
        <end position="545"/>
    </location>
</feature>
<feature type="region of interest" description="Disordered" evidence="3">
    <location>
        <begin position="637"/>
        <end position="661"/>
    </location>
</feature>
<dbReference type="InterPro" id="IPR050935">
    <property type="entry name" value="Bromo_chromatin_reader"/>
</dbReference>
<evidence type="ECO:0000313" key="6">
    <source>
        <dbReference type="EMBL" id="KDQ19854.1"/>
    </source>
</evidence>
<dbReference type="Gene3D" id="1.20.1270.220">
    <property type="match status" value="1"/>
</dbReference>
<dbReference type="PROSITE" id="PS51525">
    <property type="entry name" value="NET"/>
    <property type="match status" value="1"/>
</dbReference>
<dbReference type="PROSITE" id="PS50014">
    <property type="entry name" value="BROMODOMAIN_2"/>
    <property type="match status" value="2"/>
</dbReference>
<gene>
    <name evidence="6" type="ORF">BOTBODRAFT_27280</name>
</gene>
<dbReference type="InterPro" id="IPR038336">
    <property type="entry name" value="NET_sf"/>
</dbReference>